<dbReference type="GeneID" id="63683618"/>
<evidence type="ECO:0000313" key="1">
    <source>
        <dbReference type="EMBL" id="EJU01356.1"/>
    </source>
</evidence>
<proteinExistence type="predicted"/>
<dbReference type="Proteomes" id="UP000030653">
    <property type="component" value="Unassembled WGS sequence"/>
</dbReference>
<gene>
    <name evidence="1" type="ORF">DACRYDRAFT_107909</name>
</gene>
<reference evidence="1 2" key="1">
    <citation type="journal article" date="2012" name="Science">
        <title>The Paleozoic origin of enzymatic lignin decomposition reconstructed from 31 fungal genomes.</title>
        <authorList>
            <person name="Floudas D."/>
            <person name="Binder M."/>
            <person name="Riley R."/>
            <person name="Barry K."/>
            <person name="Blanchette R.A."/>
            <person name="Henrissat B."/>
            <person name="Martinez A.T."/>
            <person name="Otillar R."/>
            <person name="Spatafora J.W."/>
            <person name="Yadav J.S."/>
            <person name="Aerts A."/>
            <person name="Benoit I."/>
            <person name="Boyd A."/>
            <person name="Carlson A."/>
            <person name="Copeland A."/>
            <person name="Coutinho P.M."/>
            <person name="de Vries R.P."/>
            <person name="Ferreira P."/>
            <person name="Findley K."/>
            <person name="Foster B."/>
            <person name="Gaskell J."/>
            <person name="Glotzer D."/>
            <person name="Gorecki P."/>
            <person name="Heitman J."/>
            <person name="Hesse C."/>
            <person name="Hori C."/>
            <person name="Igarashi K."/>
            <person name="Jurgens J.A."/>
            <person name="Kallen N."/>
            <person name="Kersten P."/>
            <person name="Kohler A."/>
            <person name="Kuees U."/>
            <person name="Kumar T.K.A."/>
            <person name="Kuo A."/>
            <person name="LaButti K."/>
            <person name="Larrondo L.F."/>
            <person name="Lindquist E."/>
            <person name="Ling A."/>
            <person name="Lombard V."/>
            <person name="Lucas S."/>
            <person name="Lundell T."/>
            <person name="Martin R."/>
            <person name="McLaughlin D.J."/>
            <person name="Morgenstern I."/>
            <person name="Morin E."/>
            <person name="Murat C."/>
            <person name="Nagy L.G."/>
            <person name="Nolan M."/>
            <person name="Ohm R.A."/>
            <person name="Patyshakuliyeva A."/>
            <person name="Rokas A."/>
            <person name="Ruiz-Duenas F.J."/>
            <person name="Sabat G."/>
            <person name="Salamov A."/>
            <person name="Samejima M."/>
            <person name="Schmutz J."/>
            <person name="Slot J.C."/>
            <person name="St John F."/>
            <person name="Stenlid J."/>
            <person name="Sun H."/>
            <person name="Sun S."/>
            <person name="Syed K."/>
            <person name="Tsang A."/>
            <person name="Wiebenga A."/>
            <person name="Young D."/>
            <person name="Pisabarro A."/>
            <person name="Eastwood D.C."/>
            <person name="Martin F."/>
            <person name="Cullen D."/>
            <person name="Grigoriev I.V."/>
            <person name="Hibbett D.S."/>
        </authorList>
    </citation>
    <scope>NUCLEOTIDE SEQUENCE [LARGE SCALE GENOMIC DNA]</scope>
    <source>
        <strain evidence="1 2">DJM-731 SS1</strain>
    </source>
</reference>
<dbReference type="HOGENOM" id="CLU_1019502_0_0_1"/>
<accession>M5FUE6</accession>
<dbReference type="OrthoDB" id="3398769at2759"/>
<sequence>MAGSLATRVQIEPRIGPKGIVLSPPGGTVVVQGEDTLQFVYEPLVQGSFPGIATSYLDLYIWNELTDETTPLAIGLTATEEEQNGILDGLITATFSFASGGVCGDYLQLVVYEYQTGWEAPAYGFQSAAPYFSVVDCHVDGSQVQPEGDNSVVWFSPLEGATVGEYGDPLLLAAWTLHGYSFNPRSIDIDVQQNLYLGESDGDQGEWKPVVRRLNTYMDFDYGAFGGYFLPTHWGYLGDLRLRAMVYNEVDGDWTSYIGYLNFTVIYGYIQ</sequence>
<dbReference type="EMBL" id="JH795864">
    <property type="protein sequence ID" value="EJU01356.1"/>
    <property type="molecule type" value="Genomic_DNA"/>
</dbReference>
<dbReference type="RefSeq" id="XP_040628253.1">
    <property type="nucleotide sequence ID" value="XM_040768556.1"/>
</dbReference>
<dbReference type="AlphaFoldDB" id="M5FUE6"/>
<protein>
    <submittedName>
        <fullName evidence="1">Uncharacterized protein</fullName>
    </submittedName>
</protein>
<name>M5FUE6_DACPD</name>
<evidence type="ECO:0000313" key="2">
    <source>
        <dbReference type="Proteomes" id="UP000030653"/>
    </source>
</evidence>
<organism evidence="1 2">
    <name type="scientific">Dacryopinax primogenitus (strain DJM 731)</name>
    <name type="common">Brown rot fungus</name>
    <dbReference type="NCBI Taxonomy" id="1858805"/>
    <lineage>
        <taxon>Eukaryota</taxon>
        <taxon>Fungi</taxon>
        <taxon>Dikarya</taxon>
        <taxon>Basidiomycota</taxon>
        <taxon>Agaricomycotina</taxon>
        <taxon>Dacrymycetes</taxon>
        <taxon>Dacrymycetales</taxon>
        <taxon>Dacrymycetaceae</taxon>
        <taxon>Dacryopinax</taxon>
    </lineage>
</organism>
<keyword evidence="2" id="KW-1185">Reference proteome</keyword>